<proteinExistence type="predicted"/>
<evidence type="ECO:0000259" key="2">
    <source>
        <dbReference type="PROSITE" id="PS50086"/>
    </source>
</evidence>
<name>A0ABP1FMF6_9CHLO</name>
<dbReference type="Pfam" id="PF00566">
    <property type="entry name" value="RabGAP-TBC"/>
    <property type="match status" value="1"/>
</dbReference>
<accession>A0ABP1FMF6</accession>
<dbReference type="Gene3D" id="1.10.472.80">
    <property type="entry name" value="Ypt/Rab-GAP domain of gyp1p, domain 3"/>
    <property type="match status" value="1"/>
</dbReference>
<dbReference type="PANTHER" id="PTHR22957:SF27">
    <property type="entry name" value="TBC1 DOMAIN FAMILY MEMBER 13"/>
    <property type="match status" value="1"/>
</dbReference>
<dbReference type="InterPro" id="IPR000195">
    <property type="entry name" value="Rab-GAP-TBC_dom"/>
</dbReference>
<dbReference type="SMART" id="SM00164">
    <property type="entry name" value="TBC"/>
    <property type="match status" value="1"/>
</dbReference>
<dbReference type="PROSITE" id="PS50086">
    <property type="entry name" value="TBC_RABGAP"/>
    <property type="match status" value="1"/>
</dbReference>
<gene>
    <name evidence="3" type="primary">g430</name>
    <name evidence="3" type="ORF">VP750_LOCUS376</name>
</gene>
<dbReference type="InterPro" id="IPR035969">
    <property type="entry name" value="Rab-GAP_TBC_sf"/>
</dbReference>
<feature type="region of interest" description="Disordered" evidence="1">
    <location>
        <begin position="1"/>
        <end position="24"/>
    </location>
</feature>
<dbReference type="PANTHER" id="PTHR22957">
    <property type="entry name" value="TBC1 DOMAIN FAMILY MEMBER GTPASE-ACTIVATING PROTEIN"/>
    <property type="match status" value="1"/>
</dbReference>
<feature type="domain" description="Rab-GAP TBC" evidence="2">
    <location>
        <begin position="53"/>
        <end position="296"/>
    </location>
</feature>
<dbReference type="EMBL" id="CAXHTA020000001">
    <property type="protein sequence ID" value="CAL5218717.1"/>
    <property type="molecule type" value="Genomic_DNA"/>
</dbReference>
<sequence length="357" mass="41061">MSMGDPLADAGAQQAPSGSSPSHRARLRRFEQELAASPISMKQLRRLALHGIPEKEGLRATTWKILLNYLPPDRRQWKGLLEEKRAAYQQFKQELIIDPKKQEHSAAADHPLSQSSDSRWNAYFKDAEMMEQIDRDVLRTHPGLHFFSGDDGSAVTHREEMKRALFIFAKLNPGLRYVQGMNELLAPLYYHFRLDPDREAAAHAEADAFFCFMDIISEFRDNFCQQLDNSEVGIRATISRLSNLLQTLDPELWYHLNHKVKVNPQFYAFRWITLLLTQEFPFPDAVRLWDTLFSDPAGRTDCLLRICVAMLINVRTELLQGDFATNLKMLQRYPPMDAHTILHCAEQLGTQPTTTSF</sequence>
<organism evidence="3 4">
    <name type="scientific">Coccomyxa viridis</name>
    <dbReference type="NCBI Taxonomy" id="1274662"/>
    <lineage>
        <taxon>Eukaryota</taxon>
        <taxon>Viridiplantae</taxon>
        <taxon>Chlorophyta</taxon>
        <taxon>core chlorophytes</taxon>
        <taxon>Trebouxiophyceae</taxon>
        <taxon>Trebouxiophyceae incertae sedis</taxon>
        <taxon>Coccomyxaceae</taxon>
        <taxon>Coccomyxa</taxon>
    </lineage>
</organism>
<dbReference type="Gene3D" id="1.10.8.270">
    <property type="entry name" value="putative rabgap domain of human tbc1 domain family member 14 like domains"/>
    <property type="match status" value="1"/>
</dbReference>
<evidence type="ECO:0000256" key="1">
    <source>
        <dbReference type="SAM" id="MobiDB-lite"/>
    </source>
</evidence>
<dbReference type="SUPFAM" id="SSF47923">
    <property type="entry name" value="Ypt/Rab-GAP domain of gyp1p"/>
    <property type="match status" value="2"/>
</dbReference>
<dbReference type="Proteomes" id="UP001497392">
    <property type="component" value="Unassembled WGS sequence"/>
</dbReference>
<evidence type="ECO:0000313" key="4">
    <source>
        <dbReference type="Proteomes" id="UP001497392"/>
    </source>
</evidence>
<protein>
    <submittedName>
        <fullName evidence="3">G430 protein</fullName>
    </submittedName>
</protein>
<keyword evidence="4" id="KW-1185">Reference proteome</keyword>
<reference evidence="3 4" key="1">
    <citation type="submission" date="2024-06" db="EMBL/GenBank/DDBJ databases">
        <authorList>
            <person name="Kraege A."/>
            <person name="Thomma B."/>
        </authorList>
    </citation>
    <scope>NUCLEOTIDE SEQUENCE [LARGE SCALE GENOMIC DNA]</scope>
</reference>
<dbReference type="Gene3D" id="1.10.10.750">
    <property type="entry name" value="Ypt/Rab-GAP domain of gyp1p, domain 1"/>
    <property type="match status" value="1"/>
</dbReference>
<comment type="caution">
    <text evidence="3">The sequence shown here is derived from an EMBL/GenBank/DDBJ whole genome shotgun (WGS) entry which is preliminary data.</text>
</comment>
<evidence type="ECO:0000313" key="3">
    <source>
        <dbReference type="EMBL" id="CAL5218717.1"/>
    </source>
</evidence>